<gene>
    <name evidence="2" type="ORF">M9Y10_026575</name>
</gene>
<dbReference type="Proteomes" id="UP001470230">
    <property type="component" value="Unassembled WGS sequence"/>
</dbReference>
<dbReference type="InterPro" id="IPR001245">
    <property type="entry name" value="Ser-Thr/Tyr_kinase_cat_dom"/>
</dbReference>
<feature type="domain" description="Protein kinase" evidence="1">
    <location>
        <begin position="1"/>
        <end position="93"/>
    </location>
</feature>
<dbReference type="SUPFAM" id="SSF56112">
    <property type="entry name" value="Protein kinase-like (PK-like)"/>
    <property type="match status" value="1"/>
</dbReference>
<sequence>MAPEVLKNGKYGRKADVYSFAILMFEVVTDSSSYPELEEGKLTDFEFRNKVTSVTGTTSTSAGLKKKSVRESCSVMDTNRIEKSIHLLQNIFT</sequence>
<name>A0ABR2H619_9EUKA</name>
<dbReference type="Gene3D" id="1.10.510.10">
    <property type="entry name" value="Transferase(Phosphotransferase) domain 1"/>
    <property type="match status" value="1"/>
</dbReference>
<keyword evidence="3" id="KW-1185">Reference proteome</keyword>
<comment type="caution">
    <text evidence="2">The sequence shown here is derived from an EMBL/GenBank/DDBJ whole genome shotgun (WGS) entry which is preliminary data.</text>
</comment>
<evidence type="ECO:0000259" key="1">
    <source>
        <dbReference type="PROSITE" id="PS50011"/>
    </source>
</evidence>
<evidence type="ECO:0000313" key="3">
    <source>
        <dbReference type="Proteomes" id="UP001470230"/>
    </source>
</evidence>
<dbReference type="PROSITE" id="PS50011">
    <property type="entry name" value="PROTEIN_KINASE_DOM"/>
    <property type="match status" value="1"/>
</dbReference>
<dbReference type="InterPro" id="IPR000719">
    <property type="entry name" value="Prot_kinase_dom"/>
</dbReference>
<protein>
    <recommendedName>
        <fullName evidence="1">Protein kinase domain-containing protein</fullName>
    </recommendedName>
</protein>
<dbReference type="InterPro" id="IPR011009">
    <property type="entry name" value="Kinase-like_dom_sf"/>
</dbReference>
<reference evidence="2 3" key="1">
    <citation type="submission" date="2024-04" db="EMBL/GenBank/DDBJ databases">
        <title>Tritrichomonas musculus Genome.</title>
        <authorList>
            <person name="Alves-Ferreira E."/>
            <person name="Grigg M."/>
            <person name="Lorenzi H."/>
            <person name="Galac M."/>
        </authorList>
    </citation>
    <scope>NUCLEOTIDE SEQUENCE [LARGE SCALE GENOMIC DNA]</scope>
    <source>
        <strain evidence="2 3">EAF2021</strain>
    </source>
</reference>
<organism evidence="2 3">
    <name type="scientific">Tritrichomonas musculus</name>
    <dbReference type="NCBI Taxonomy" id="1915356"/>
    <lineage>
        <taxon>Eukaryota</taxon>
        <taxon>Metamonada</taxon>
        <taxon>Parabasalia</taxon>
        <taxon>Tritrichomonadida</taxon>
        <taxon>Tritrichomonadidae</taxon>
        <taxon>Tritrichomonas</taxon>
    </lineage>
</organism>
<evidence type="ECO:0000313" key="2">
    <source>
        <dbReference type="EMBL" id="KAK8841635.1"/>
    </source>
</evidence>
<dbReference type="Pfam" id="PF07714">
    <property type="entry name" value="PK_Tyr_Ser-Thr"/>
    <property type="match status" value="1"/>
</dbReference>
<proteinExistence type="predicted"/>
<dbReference type="EMBL" id="JAPFFF010000040">
    <property type="protein sequence ID" value="KAK8841635.1"/>
    <property type="molecule type" value="Genomic_DNA"/>
</dbReference>
<accession>A0ABR2H619</accession>